<accession>A0ABP0UJS2</accession>
<dbReference type="InterPro" id="IPR032675">
    <property type="entry name" value="LRR_dom_sf"/>
</dbReference>
<dbReference type="InterPro" id="IPR006553">
    <property type="entry name" value="Leu-rich_rpt_Cys-con_subtyp"/>
</dbReference>
<evidence type="ECO:0000313" key="2">
    <source>
        <dbReference type="Proteomes" id="UP001497512"/>
    </source>
</evidence>
<dbReference type="InterPro" id="IPR036047">
    <property type="entry name" value="F-box-like_dom_sf"/>
</dbReference>
<gene>
    <name evidence="1" type="ORF">CSSPTR1EN2_LOCUS16734</name>
</gene>
<reference evidence="1" key="1">
    <citation type="submission" date="2024-02" db="EMBL/GenBank/DDBJ databases">
        <authorList>
            <consortium name="ELIXIR-Norway"/>
            <consortium name="Elixir Norway"/>
        </authorList>
    </citation>
    <scope>NUCLEOTIDE SEQUENCE</scope>
</reference>
<dbReference type="EMBL" id="OZ019896">
    <property type="protein sequence ID" value="CAK9223243.1"/>
    <property type="molecule type" value="Genomic_DNA"/>
</dbReference>
<dbReference type="PANTHER" id="PTHR13318:SF224">
    <property type="entry name" value="COI1 F-BOX DOMAIN-CONTAINING PROTEIN"/>
    <property type="match status" value="1"/>
</dbReference>
<protein>
    <recommendedName>
        <fullName evidence="3">COI1 F-box domain-containing protein</fullName>
    </recommendedName>
</protein>
<name>A0ABP0UJS2_9BRYO</name>
<keyword evidence="2" id="KW-1185">Reference proteome</keyword>
<dbReference type="Proteomes" id="UP001497512">
    <property type="component" value="Chromosome 4"/>
</dbReference>
<sequence>MIVWRDCNRETHVSDMPHAILTDIFSLISDPRSRNSMALTCWDWYSLERQSHTSLSLRGNICSLQELPMCYKQVCSLDVSLCSPWGYSLFQSTPNGEEIGNVLKAAFPNVTELTVYVRDALDIQMVAWLWPELEIVHLVRWHQRAMDNEASIALGLEIEGLLRMCGKLKVLDLSKFYCWTEDIPPALQAGSAVAANLRSLNLLKLSPEGFKSQEVGAITAACPNLEEFYILCEFDHRFLDSVGDEALLVIANSCRQLKVLHLVDTNEFTVSHGNADDHGYAREDSNISRQGLEAMFKALPHLEELTFLLSQNVRDSGPAFEVFATHCKRMRSLKLSNFHGVCRGPQPDGIALCSGLLDLSIKDCADLMDSGLEAIATGCKKLSKLGLRGCKWISEDGLRNCVDSLAYSLKDVEVAFCRLLPTSATLRALQPIQKSITHLHMDCVWDEANPVEGLRTGFSRDGGKGGTEVIMSNGKHGQGPERDIIHSSELHQVGSLGRHVSDPLLEKSWKSLQFLSLWIAVDKRISSLPSMGLGCCPILQKVKIRVEGDCRGRPKPNVHMWGISAFQRYTMLAKLELDLGEVTGYSLSAPEGFMDLSLWERHFLGGVQALHQLTELEYWPPSDKEVNRRGLSLPAAGLLSQCSTLRKLFVHGTAHEHFLMMLVRCENLRDVQLRGDYYPAPECETSTEMRTVSCQRFEAAVANRGFPD</sequence>
<dbReference type="Gene3D" id="3.80.10.10">
    <property type="entry name" value="Ribonuclease Inhibitor"/>
    <property type="match status" value="1"/>
</dbReference>
<dbReference type="SMART" id="SM00367">
    <property type="entry name" value="LRR_CC"/>
    <property type="match status" value="2"/>
</dbReference>
<dbReference type="SUPFAM" id="SSF52047">
    <property type="entry name" value="RNI-like"/>
    <property type="match status" value="1"/>
</dbReference>
<proteinExistence type="predicted"/>
<organism evidence="1 2">
    <name type="scientific">Sphagnum troendelagicum</name>
    <dbReference type="NCBI Taxonomy" id="128251"/>
    <lineage>
        <taxon>Eukaryota</taxon>
        <taxon>Viridiplantae</taxon>
        <taxon>Streptophyta</taxon>
        <taxon>Embryophyta</taxon>
        <taxon>Bryophyta</taxon>
        <taxon>Sphagnophytina</taxon>
        <taxon>Sphagnopsida</taxon>
        <taxon>Sphagnales</taxon>
        <taxon>Sphagnaceae</taxon>
        <taxon>Sphagnum</taxon>
    </lineage>
</organism>
<dbReference type="Gene3D" id="1.20.1280.50">
    <property type="match status" value="1"/>
</dbReference>
<dbReference type="PANTHER" id="PTHR13318">
    <property type="entry name" value="PARTNER OF PAIRED, ISOFORM B-RELATED"/>
    <property type="match status" value="1"/>
</dbReference>
<dbReference type="SUPFAM" id="SSF81383">
    <property type="entry name" value="F-box domain"/>
    <property type="match status" value="1"/>
</dbReference>
<evidence type="ECO:0000313" key="1">
    <source>
        <dbReference type="EMBL" id="CAK9223243.1"/>
    </source>
</evidence>
<dbReference type="CDD" id="cd22159">
    <property type="entry name" value="F-box_AtTIR1-like"/>
    <property type="match status" value="1"/>
</dbReference>
<evidence type="ECO:0008006" key="3">
    <source>
        <dbReference type="Google" id="ProtNLM"/>
    </source>
</evidence>